<evidence type="ECO:0000313" key="14">
    <source>
        <dbReference type="EMBL" id="KAJ3678874.1"/>
    </source>
</evidence>
<evidence type="ECO:0000256" key="2">
    <source>
        <dbReference type="ARBA" id="ARBA00011607"/>
    </source>
</evidence>
<dbReference type="GO" id="GO:0004176">
    <property type="term" value="F:ATP-dependent peptidase activity"/>
    <property type="evidence" value="ECO:0007669"/>
    <property type="project" value="InterPro"/>
</dbReference>
<accession>A0AAD5WAQ8</accession>
<organism evidence="11 15">
    <name type="scientific">Rhynchospora tenuis</name>
    <dbReference type="NCBI Taxonomy" id="198213"/>
    <lineage>
        <taxon>Eukaryota</taxon>
        <taxon>Viridiplantae</taxon>
        <taxon>Streptophyta</taxon>
        <taxon>Embryophyta</taxon>
        <taxon>Tracheophyta</taxon>
        <taxon>Spermatophyta</taxon>
        <taxon>Magnoliopsida</taxon>
        <taxon>Liliopsida</taxon>
        <taxon>Poales</taxon>
        <taxon>Cyperaceae</taxon>
        <taxon>Cyperoideae</taxon>
        <taxon>Rhynchosporeae</taxon>
        <taxon>Rhynchospora</taxon>
    </lineage>
</organism>
<dbReference type="PANTHER" id="PTHR10381:SF15">
    <property type="entry name" value="CHLOROPLASTIC ATP-DEPENDENT CLP PROTEASE PROTEOLYTIC SUBUNIT 1"/>
    <property type="match status" value="1"/>
</dbReference>
<comment type="subunit">
    <text evidence="2">Component of the chloroplastic Clp protease core complex.</text>
</comment>
<evidence type="ECO:0000256" key="9">
    <source>
        <dbReference type="SAM" id="Phobius"/>
    </source>
</evidence>
<keyword evidence="15" id="KW-1185">Reference proteome</keyword>
<keyword evidence="9" id="KW-1133">Transmembrane helix</keyword>
<dbReference type="GO" id="GO:0009536">
    <property type="term" value="C:plastid"/>
    <property type="evidence" value="ECO:0007669"/>
    <property type="project" value="UniProtKB-ARBA"/>
</dbReference>
<evidence type="ECO:0000313" key="15">
    <source>
        <dbReference type="Proteomes" id="UP001210211"/>
    </source>
</evidence>
<evidence type="ECO:0000313" key="13">
    <source>
        <dbReference type="EMBL" id="KAJ3678831.1"/>
    </source>
</evidence>
<keyword evidence="4" id="KW-0645">Protease</keyword>
<dbReference type="InterPro" id="IPR001907">
    <property type="entry name" value="ClpP"/>
</dbReference>
<comment type="caution">
    <text evidence="11">The sequence shown here is derived from an EMBL/GenBank/DDBJ whole genome shotgun (WGS) entry which is preliminary data.</text>
</comment>
<evidence type="ECO:0000256" key="1">
    <source>
        <dbReference type="ARBA" id="ARBA00007039"/>
    </source>
</evidence>
<dbReference type="Proteomes" id="UP001210211">
    <property type="component" value="Unassembled WGS sequence"/>
</dbReference>
<reference evidence="11 15" key="1">
    <citation type="journal article" date="2022" name="Cell">
        <title>Repeat-based holocentromeres influence genome architecture and karyotype evolution.</title>
        <authorList>
            <person name="Hofstatter P.G."/>
            <person name="Thangavel G."/>
            <person name="Lux T."/>
            <person name="Neumann P."/>
            <person name="Vondrak T."/>
            <person name="Novak P."/>
            <person name="Zhang M."/>
            <person name="Costa L."/>
            <person name="Castellani M."/>
            <person name="Scott A."/>
            <person name="Toegelov H."/>
            <person name="Fuchs J."/>
            <person name="Mata-Sucre Y."/>
            <person name="Dias Y."/>
            <person name="Vanzela A.L.L."/>
            <person name="Huettel B."/>
            <person name="Almeida C.C.S."/>
            <person name="Simkova H."/>
            <person name="Souza G."/>
            <person name="Pedrosa-Harand A."/>
            <person name="Macas J."/>
            <person name="Mayer K.F.X."/>
            <person name="Houben A."/>
            <person name="Marques A."/>
        </authorList>
    </citation>
    <scope>NUCLEOTIDE SEQUENCE [LARGE SCALE GENOMIC DNA]</scope>
    <source>
        <strain evidence="11">RhyTen1mFocal</strain>
    </source>
</reference>
<dbReference type="PRINTS" id="PR00127">
    <property type="entry name" value="CLPPROTEASEP"/>
</dbReference>
<name>A0AAD5WAQ8_9POAL</name>
<comment type="similarity">
    <text evidence="1 8">Belongs to the peptidase S14 family.</text>
</comment>
<dbReference type="EMBL" id="JAMRDG010001117">
    <property type="protein sequence ID" value="KAJ3668813.1"/>
    <property type="molecule type" value="Genomic_DNA"/>
</dbReference>
<evidence type="ECO:0000256" key="7">
    <source>
        <dbReference type="PROSITE-ProRule" id="PRU10085"/>
    </source>
</evidence>
<protein>
    <recommendedName>
        <fullName evidence="8">ATP-dependent Clp protease proteolytic subunit</fullName>
    </recommendedName>
</protein>
<dbReference type="InterPro" id="IPR018215">
    <property type="entry name" value="ClpP_Ser_AS"/>
</dbReference>
<dbReference type="CDD" id="cd07017">
    <property type="entry name" value="S14_ClpP_2"/>
    <property type="match status" value="1"/>
</dbReference>
<feature type="active site" evidence="7">
    <location>
        <position position="24"/>
    </location>
</feature>
<dbReference type="PROSITE" id="PS00381">
    <property type="entry name" value="CLP_PROTEASE_SER"/>
    <property type="match status" value="1"/>
</dbReference>
<dbReference type="EMBL" id="JAMRDG010000056">
    <property type="protein sequence ID" value="KAJ3678820.1"/>
    <property type="molecule type" value="Genomic_DNA"/>
</dbReference>
<dbReference type="GO" id="GO:0006515">
    <property type="term" value="P:protein quality control for misfolded or incompletely synthesized proteins"/>
    <property type="evidence" value="ECO:0007669"/>
    <property type="project" value="TreeGrafter"/>
</dbReference>
<dbReference type="GO" id="GO:0004252">
    <property type="term" value="F:serine-type endopeptidase activity"/>
    <property type="evidence" value="ECO:0007669"/>
    <property type="project" value="InterPro"/>
</dbReference>
<dbReference type="InterPro" id="IPR023562">
    <property type="entry name" value="ClpP/TepA"/>
</dbReference>
<evidence type="ECO:0000256" key="4">
    <source>
        <dbReference type="ARBA" id="ARBA00022670"/>
    </source>
</evidence>
<keyword evidence="6" id="KW-0720">Serine protease</keyword>
<feature type="transmembrane region" description="Helical" evidence="9">
    <location>
        <begin position="17"/>
        <end position="35"/>
    </location>
</feature>
<gene>
    <name evidence="14" type="ORF">LUZ61_021206</name>
    <name evidence="13" type="ORF">LUZ61_021249</name>
    <name evidence="12" type="ORF">LUZ61_021262</name>
    <name evidence="11" type="ORF">LUZ61_021397</name>
    <name evidence="10" type="ORF">LUZ61_022790</name>
</gene>
<dbReference type="Pfam" id="PF00574">
    <property type="entry name" value="CLP_protease"/>
    <property type="match status" value="1"/>
</dbReference>
<keyword evidence="9" id="KW-0812">Transmembrane</keyword>
<dbReference type="InterPro" id="IPR029045">
    <property type="entry name" value="ClpP/crotonase-like_dom_sf"/>
</dbReference>
<keyword evidence="3" id="KW-0934">Plastid</keyword>
<evidence type="ECO:0000256" key="6">
    <source>
        <dbReference type="ARBA" id="ARBA00022825"/>
    </source>
</evidence>
<evidence type="ECO:0000256" key="8">
    <source>
        <dbReference type="RuleBase" id="RU003567"/>
    </source>
</evidence>
<dbReference type="EMBL" id="JAMRDG010000107">
    <property type="protein sequence ID" value="KAJ3677818.1"/>
    <property type="molecule type" value="Genomic_DNA"/>
</dbReference>
<dbReference type="Gene3D" id="3.90.226.10">
    <property type="entry name" value="2-enoyl-CoA Hydratase, Chain A, domain 1"/>
    <property type="match status" value="1"/>
</dbReference>
<proteinExistence type="inferred from homology"/>
<evidence type="ECO:0000313" key="11">
    <source>
        <dbReference type="EMBL" id="KAJ3677818.1"/>
    </source>
</evidence>
<evidence type="ECO:0000256" key="5">
    <source>
        <dbReference type="ARBA" id="ARBA00022801"/>
    </source>
</evidence>
<keyword evidence="9" id="KW-0472">Membrane</keyword>
<dbReference type="GO" id="GO:0009368">
    <property type="term" value="C:endopeptidase Clp complex"/>
    <property type="evidence" value="ECO:0007669"/>
    <property type="project" value="TreeGrafter"/>
</dbReference>
<evidence type="ECO:0000256" key="3">
    <source>
        <dbReference type="ARBA" id="ARBA00022640"/>
    </source>
</evidence>
<keyword evidence="5" id="KW-0378">Hydrolase</keyword>
<dbReference type="EMBL" id="JAMRDG010000040">
    <property type="protein sequence ID" value="KAJ3678874.1"/>
    <property type="molecule type" value="Genomic_DNA"/>
</dbReference>
<dbReference type="EMBL" id="JAMRDG010000054">
    <property type="protein sequence ID" value="KAJ3678831.1"/>
    <property type="molecule type" value="Genomic_DNA"/>
</dbReference>
<comment type="catalytic activity">
    <reaction evidence="7">
        <text>Hydrolysis of proteins to small peptides in the presence of ATP and magnesium. alpha-casein is the usual test substrate. In the absence of ATP, only oligopeptides shorter than five residues are hydrolyzed (such as succinyl-Leu-Tyr-|-NHMec, and Leu-Tyr-Leu-|-Tyr-Trp, in which cleavage of the -Tyr-|-Leu- and -Tyr-|-Trp bonds also occurs).</text>
        <dbReference type="EC" id="3.4.21.92"/>
    </reaction>
</comment>
<dbReference type="GO" id="GO:0051117">
    <property type="term" value="F:ATPase binding"/>
    <property type="evidence" value="ECO:0007669"/>
    <property type="project" value="TreeGrafter"/>
</dbReference>
<sequence length="123" mass="13850">MAIYDTMKHVLPDVRTLVMGLAASAASLILVGGEITKRVAFRHARVMIHQPSTAHFFGTARTIALEGEEMFELRNEIADIYAQHTGKPVNEIQKDLERDTYMSATQAVDYGIIDRVLQFKEKE</sequence>
<evidence type="ECO:0000313" key="12">
    <source>
        <dbReference type="EMBL" id="KAJ3678820.1"/>
    </source>
</evidence>
<dbReference type="SUPFAM" id="SSF52096">
    <property type="entry name" value="ClpP/crotonase"/>
    <property type="match status" value="1"/>
</dbReference>
<dbReference type="AlphaFoldDB" id="A0AAD5WAQ8"/>
<dbReference type="PANTHER" id="PTHR10381">
    <property type="entry name" value="ATP-DEPENDENT CLP PROTEASE PROTEOLYTIC SUBUNIT"/>
    <property type="match status" value="1"/>
</dbReference>
<evidence type="ECO:0000313" key="10">
    <source>
        <dbReference type="EMBL" id="KAJ3668813.1"/>
    </source>
</evidence>